<evidence type="ECO:0000313" key="3">
    <source>
        <dbReference type="Proteomes" id="UP000297299"/>
    </source>
</evidence>
<dbReference type="EMBL" id="PHWZ01000366">
    <property type="protein sequence ID" value="TEY43623.1"/>
    <property type="molecule type" value="Genomic_DNA"/>
</dbReference>
<gene>
    <name evidence="2" type="ORF">BOTCAL_0367g00010</name>
</gene>
<dbReference type="Proteomes" id="UP000297299">
    <property type="component" value="Unassembled WGS sequence"/>
</dbReference>
<dbReference type="AlphaFoldDB" id="A0A4Y8CRX3"/>
<sequence>MFISSFPPPKSPPTYHGPFMNCSPQLPTNIFTPRLAMESDIILLSYQSLLATCLLPTLYVGMYVYMYVCMCVCMYIYRYICVYIGIQVCRYIDM</sequence>
<name>A0A4Y8CRX3_9HELO</name>
<keyword evidence="1" id="KW-0812">Transmembrane</keyword>
<proteinExistence type="predicted"/>
<protein>
    <submittedName>
        <fullName evidence="2">Uncharacterized protein</fullName>
    </submittedName>
</protein>
<accession>A0A4Y8CRX3</accession>
<feature type="transmembrane region" description="Helical" evidence="1">
    <location>
        <begin position="65"/>
        <end position="86"/>
    </location>
</feature>
<keyword evidence="1" id="KW-1133">Transmembrane helix</keyword>
<evidence type="ECO:0000313" key="2">
    <source>
        <dbReference type="EMBL" id="TEY43623.1"/>
    </source>
</evidence>
<comment type="caution">
    <text evidence="2">The sequence shown here is derived from an EMBL/GenBank/DDBJ whole genome shotgun (WGS) entry which is preliminary data.</text>
</comment>
<reference evidence="2 3" key="1">
    <citation type="submission" date="2017-11" db="EMBL/GenBank/DDBJ databases">
        <title>Comparative genomics of Botrytis spp.</title>
        <authorList>
            <person name="Valero-Jimenez C.A."/>
            <person name="Tapia P."/>
            <person name="Veloso J."/>
            <person name="Silva-Moreno E."/>
            <person name="Staats M."/>
            <person name="Valdes J.H."/>
            <person name="Van Kan J.A.L."/>
        </authorList>
    </citation>
    <scope>NUCLEOTIDE SEQUENCE [LARGE SCALE GENOMIC DNA]</scope>
    <source>
        <strain evidence="2 3">MUCL2830</strain>
    </source>
</reference>
<keyword evidence="1" id="KW-0472">Membrane</keyword>
<organism evidence="2 3">
    <name type="scientific">Botryotinia calthae</name>
    <dbReference type="NCBI Taxonomy" id="38488"/>
    <lineage>
        <taxon>Eukaryota</taxon>
        <taxon>Fungi</taxon>
        <taxon>Dikarya</taxon>
        <taxon>Ascomycota</taxon>
        <taxon>Pezizomycotina</taxon>
        <taxon>Leotiomycetes</taxon>
        <taxon>Helotiales</taxon>
        <taxon>Sclerotiniaceae</taxon>
        <taxon>Botryotinia</taxon>
    </lineage>
</organism>
<keyword evidence="3" id="KW-1185">Reference proteome</keyword>
<evidence type="ECO:0000256" key="1">
    <source>
        <dbReference type="SAM" id="Phobius"/>
    </source>
</evidence>